<gene>
    <name evidence="1" type="ORF">SDC9_167147</name>
</gene>
<accession>A0A645FZG0</accession>
<dbReference type="EMBL" id="VSSQ01067382">
    <property type="protein sequence ID" value="MPN19775.1"/>
    <property type="molecule type" value="Genomic_DNA"/>
</dbReference>
<organism evidence="1">
    <name type="scientific">bioreactor metagenome</name>
    <dbReference type="NCBI Taxonomy" id="1076179"/>
    <lineage>
        <taxon>unclassified sequences</taxon>
        <taxon>metagenomes</taxon>
        <taxon>ecological metagenomes</taxon>
    </lineage>
</organism>
<reference evidence="1" key="1">
    <citation type="submission" date="2019-08" db="EMBL/GenBank/DDBJ databases">
        <authorList>
            <person name="Kucharzyk K."/>
            <person name="Murdoch R.W."/>
            <person name="Higgins S."/>
            <person name="Loffler F."/>
        </authorList>
    </citation>
    <scope>NUCLEOTIDE SEQUENCE</scope>
</reference>
<protein>
    <submittedName>
        <fullName evidence="1">Uncharacterized protein</fullName>
    </submittedName>
</protein>
<dbReference type="AlphaFoldDB" id="A0A645FZG0"/>
<name>A0A645FZG0_9ZZZZ</name>
<sequence length="85" mass="9478">MKIETVLAQVMSEIDRAEKIHPAWPRDVVKAASLCSEECGELVRAANTFDETRTGRKDIVTEAIHTAATAIRLLKNIEETEENVL</sequence>
<comment type="caution">
    <text evidence="1">The sequence shown here is derived from an EMBL/GenBank/DDBJ whole genome shotgun (WGS) entry which is preliminary data.</text>
</comment>
<evidence type="ECO:0000313" key="1">
    <source>
        <dbReference type="EMBL" id="MPN19775.1"/>
    </source>
</evidence>
<proteinExistence type="predicted"/>